<evidence type="ECO:0008006" key="3">
    <source>
        <dbReference type="Google" id="ProtNLM"/>
    </source>
</evidence>
<dbReference type="Proteomes" id="UP001574170">
    <property type="component" value="Unassembled WGS sequence"/>
</dbReference>
<comment type="caution">
    <text evidence="1">The sequence shown here is derived from an EMBL/GenBank/DDBJ whole genome shotgun (WGS) entry which is preliminary data.</text>
</comment>
<reference evidence="1 2" key="1">
    <citation type="submission" date="2024-04" db="EMBL/GenBank/DDBJ databases">
        <title>New Clade of Flavobacterium.</title>
        <authorList>
            <person name="Matos L."/>
            <person name="Proenca D.N."/>
            <person name="Fransisco R.M."/>
            <person name="Chung A.P."/>
            <person name="Maccario L."/>
            <person name="Sorensen S.J."/>
            <person name="Morais P.V."/>
        </authorList>
    </citation>
    <scope>NUCLEOTIDE SEQUENCE [LARGE SCALE GENOMIC DNA]</scope>
    <source>
        <strain evidence="1 2">FBOR7N2.3</strain>
    </source>
</reference>
<name>A0ABV4TI91_9FLAO</name>
<accession>A0ABV4TI91</accession>
<sequence length="373" mass="42952">MKNYILIVLITLSTLYPYYGHAQANKNYSTIETKNVLYYKVEEIVKMTFGGTTTRYTVSNLNLISKVNLGPDNIRIITPIYKDKNYKTKSYYVETQNLKKDSEKNQDPTNLVEIKIENSNIVIPDNPKMEKVALAIAIDNLTSQKKEENYKTKSYIPETNSINKTAVRNKKPANLVEIKSKNDNTRVSKSPKKDSFLLAINNLNKQEKTINYPNKDNISRIDNLDIKSEKAPKLKTLVAAKTENKNIKIAENPKTKKTPLALPTNNPIKEGPAVVITMEPIKEKPNYISINVTDVYERVAQKGYKSVYMFKEMANQYFFKNQMEKAVKWYEELFAMNSELDPIYYYRFGEALKKTGNIQKGNAMIEKFNKLVE</sequence>
<keyword evidence="2" id="KW-1185">Reference proteome</keyword>
<evidence type="ECO:0000313" key="2">
    <source>
        <dbReference type="Proteomes" id="UP001574170"/>
    </source>
</evidence>
<gene>
    <name evidence="1" type="ORF">AAGV33_01760</name>
</gene>
<dbReference type="RefSeq" id="WP_373390183.1">
    <property type="nucleotide sequence ID" value="NZ_JBCFQK010000001.1"/>
</dbReference>
<proteinExistence type="predicted"/>
<protein>
    <recommendedName>
        <fullName evidence="3">Tetratricopeptide repeat protein</fullName>
    </recommendedName>
</protein>
<evidence type="ECO:0000313" key="1">
    <source>
        <dbReference type="EMBL" id="MFA9193115.1"/>
    </source>
</evidence>
<dbReference type="SUPFAM" id="SSF48452">
    <property type="entry name" value="TPR-like"/>
    <property type="match status" value="1"/>
</dbReference>
<organism evidence="1 2">
    <name type="scientific">Flavobacterium magnesitis</name>
    <dbReference type="NCBI Taxonomy" id="3138077"/>
    <lineage>
        <taxon>Bacteria</taxon>
        <taxon>Pseudomonadati</taxon>
        <taxon>Bacteroidota</taxon>
        <taxon>Flavobacteriia</taxon>
        <taxon>Flavobacteriales</taxon>
        <taxon>Flavobacteriaceae</taxon>
        <taxon>Flavobacterium</taxon>
    </lineage>
</organism>
<dbReference type="Gene3D" id="1.25.40.10">
    <property type="entry name" value="Tetratricopeptide repeat domain"/>
    <property type="match status" value="1"/>
</dbReference>
<dbReference type="InterPro" id="IPR011990">
    <property type="entry name" value="TPR-like_helical_dom_sf"/>
</dbReference>
<dbReference type="EMBL" id="JBCFQK010000001">
    <property type="protein sequence ID" value="MFA9193115.1"/>
    <property type="molecule type" value="Genomic_DNA"/>
</dbReference>